<evidence type="ECO:0000256" key="1">
    <source>
        <dbReference type="ARBA" id="ARBA00008434"/>
    </source>
</evidence>
<evidence type="ECO:0000313" key="8">
    <source>
        <dbReference type="EMBL" id="KXB01957.1"/>
    </source>
</evidence>
<dbReference type="Proteomes" id="UP000070035">
    <property type="component" value="Unassembled WGS sequence"/>
</dbReference>
<reference evidence="8 9" key="1">
    <citation type="journal article" date="2016" name="Sci. Rep.">
        <title>Metabolic traits of an uncultured archaeal lineage -MSBL1- from brine pools of the Red Sea.</title>
        <authorList>
            <person name="Mwirichia R."/>
            <person name="Alam I."/>
            <person name="Rashid M."/>
            <person name="Vinu M."/>
            <person name="Ba-Alawi W."/>
            <person name="Anthony Kamau A."/>
            <person name="Kamanda Ngugi D."/>
            <person name="Goker M."/>
            <person name="Klenk H.P."/>
            <person name="Bajic V."/>
            <person name="Stingl U."/>
        </authorList>
    </citation>
    <scope>NUCLEOTIDE SEQUENCE [LARGE SCALE GENOMIC DNA]</scope>
    <source>
        <strain evidence="8">SCGC-AAA261F17</strain>
    </source>
</reference>
<dbReference type="InterPro" id="IPR023029">
    <property type="entry name" value="Ribosomal_uS15_arc_euk"/>
</dbReference>
<feature type="region of interest" description="Disordered" evidence="6">
    <location>
        <begin position="1"/>
        <end position="27"/>
    </location>
</feature>
<dbReference type="NCBIfam" id="NF006331">
    <property type="entry name" value="PRK08561.1"/>
    <property type="match status" value="1"/>
</dbReference>
<organism evidence="8 9">
    <name type="scientific">candidate division MSBL1 archaeon SCGC-AAA261F17</name>
    <dbReference type="NCBI Taxonomy" id="1698274"/>
    <lineage>
        <taxon>Archaea</taxon>
        <taxon>Methanobacteriati</taxon>
        <taxon>Methanobacteriota</taxon>
        <taxon>candidate division MSBL1</taxon>
    </lineage>
</organism>
<dbReference type="EMBL" id="LHXY01000019">
    <property type="protein sequence ID" value="KXB01957.1"/>
    <property type="molecule type" value="Genomic_DNA"/>
</dbReference>
<dbReference type="GO" id="GO:0070181">
    <property type="term" value="F:small ribosomal subunit rRNA binding"/>
    <property type="evidence" value="ECO:0007669"/>
    <property type="project" value="TreeGrafter"/>
</dbReference>
<protein>
    <recommendedName>
        <fullName evidence="4">30S ribosomal protein S15</fullName>
    </recommendedName>
</protein>
<feature type="domain" description="Small ribosomal subunit protein uS15 N-terminal" evidence="7">
    <location>
        <begin position="1"/>
        <end position="42"/>
    </location>
</feature>
<evidence type="ECO:0000259" key="7">
    <source>
        <dbReference type="SMART" id="SM01386"/>
    </source>
</evidence>
<accession>A0A133V690</accession>
<evidence type="ECO:0000256" key="3">
    <source>
        <dbReference type="ARBA" id="ARBA00023274"/>
    </source>
</evidence>
<dbReference type="InterPro" id="IPR012606">
    <property type="entry name" value="Ribosomal_uS15_N"/>
</dbReference>
<evidence type="ECO:0000313" key="9">
    <source>
        <dbReference type="Proteomes" id="UP000070035"/>
    </source>
</evidence>
<comment type="caution">
    <text evidence="8">The sequence shown here is derived from an EMBL/GenBank/DDBJ whole genome shotgun (WGS) entry which is preliminary data.</text>
</comment>
<dbReference type="AlphaFoldDB" id="A0A133V690"/>
<dbReference type="Gene3D" id="4.10.860.130">
    <property type="match status" value="1"/>
</dbReference>
<keyword evidence="3 5" id="KW-0687">Ribonucleoprotein</keyword>
<sequence>MAKASSSTDKSPEEVEELVGELAREGNSPSEIGLILRDQYGVPSVKEATGKKMSEILKSIGESPEVPEDLMSLLRKAVDLHDHLERNPRDSRTSRSLEELESRIHELTKYYKKKGRLPEAWRYSPAAAELLVRE</sequence>
<dbReference type="PANTHER" id="PTHR11885:SF6">
    <property type="entry name" value="SMALL RIBOSOMAL SUBUNIT PROTEIN US15"/>
    <property type="match status" value="1"/>
</dbReference>
<proteinExistence type="inferred from homology"/>
<dbReference type="Gene3D" id="1.10.287.10">
    <property type="entry name" value="S15/NS1, RNA-binding"/>
    <property type="match status" value="1"/>
</dbReference>
<dbReference type="CDD" id="cd00353">
    <property type="entry name" value="Ribosomal_S15p_S13e"/>
    <property type="match status" value="1"/>
</dbReference>
<dbReference type="SMART" id="SM01387">
    <property type="entry name" value="Ribosomal_S15"/>
    <property type="match status" value="1"/>
</dbReference>
<dbReference type="InterPro" id="IPR000589">
    <property type="entry name" value="Ribosomal_uS15"/>
</dbReference>
<comment type="similarity">
    <text evidence="1 5">Belongs to the universal ribosomal protein uS15 family.</text>
</comment>
<keyword evidence="9" id="KW-1185">Reference proteome</keyword>
<dbReference type="GO" id="GO:0003735">
    <property type="term" value="F:structural constituent of ribosome"/>
    <property type="evidence" value="ECO:0007669"/>
    <property type="project" value="InterPro"/>
</dbReference>
<name>A0A133V690_9EURY</name>
<dbReference type="Pfam" id="PF00312">
    <property type="entry name" value="Ribosomal_S15"/>
    <property type="match status" value="1"/>
</dbReference>
<dbReference type="GO" id="GO:0022627">
    <property type="term" value="C:cytosolic small ribosomal subunit"/>
    <property type="evidence" value="ECO:0007669"/>
    <property type="project" value="TreeGrafter"/>
</dbReference>
<dbReference type="PANTHER" id="PTHR11885">
    <property type="entry name" value="RIBOSOMAL PROTEIN S15P/S13E"/>
    <property type="match status" value="1"/>
</dbReference>
<dbReference type="GO" id="GO:0006412">
    <property type="term" value="P:translation"/>
    <property type="evidence" value="ECO:0007669"/>
    <property type="project" value="InterPro"/>
</dbReference>
<dbReference type="FunFam" id="1.10.287.10:FF:000003">
    <property type="entry name" value="40S ribosomal protein S13"/>
    <property type="match status" value="1"/>
</dbReference>
<evidence type="ECO:0000256" key="4">
    <source>
        <dbReference type="ARBA" id="ARBA00035313"/>
    </source>
</evidence>
<keyword evidence="2 5" id="KW-0689">Ribosomal protein</keyword>
<dbReference type="InterPro" id="IPR009068">
    <property type="entry name" value="uS15_NS1_RNA-bd_sf"/>
</dbReference>
<evidence type="ECO:0000256" key="5">
    <source>
        <dbReference type="RuleBase" id="RU003919"/>
    </source>
</evidence>
<evidence type="ECO:0000256" key="2">
    <source>
        <dbReference type="ARBA" id="ARBA00022980"/>
    </source>
</evidence>
<dbReference type="Pfam" id="PF08069">
    <property type="entry name" value="Ribosomal_S13_N"/>
    <property type="match status" value="1"/>
</dbReference>
<dbReference type="PROSITE" id="PS00362">
    <property type="entry name" value="RIBOSOMAL_S15"/>
    <property type="match status" value="1"/>
</dbReference>
<dbReference type="PATRIC" id="fig|1698274.3.peg.219"/>
<gene>
    <name evidence="8" type="ORF">AKJ44_01765</name>
</gene>
<dbReference type="SUPFAM" id="SSF47060">
    <property type="entry name" value="S15/NS1 RNA-binding domain"/>
    <property type="match status" value="1"/>
</dbReference>
<evidence type="ECO:0000256" key="6">
    <source>
        <dbReference type="SAM" id="MobiDB-lite"/>
    </source>
</evidence>
<dbReference type="SMART" id="SM01386">
    <property type="entry name" value="Ribosomal_S13_N"/>
    <property type="match status" value="1"/>
</dbReference>